<dbReference type="PANTHER" id="PTHR44757">
    <property type="entry name" value="DIGUANYLATE CYCLASE DGCP"/>
    <property type="match status" value="1"/>
</dbReference>
<evidence type="ECO:0000313" key="4">
    <source>
        <dbReference type="EMBL" id="MBP0441181.1"/>
    </source>
</evidence>
<dbReference type="InterPro" id="IPR043128">
    <property type="entry name" value="Rev_trsase/Diguanyl_cyclase"/>
</dbReference>
<dbReference type="Pfam" id="PF00563">
    <property type="entry name" value="EAL"/>
    <property type="match status" value="1"/>
</dbReference>
<feature type="domain" description="EAL" evidence="2">
    <location>
        <begin position="476"/>
        <end position="726"/>
    </location>
</feature>
<dbReference type="Gene3D" id="3.20.20.450">
    <property type="entry name" value="EAL domain"/>
    <property type="match status" value="1"/>
</dbReference>
<dbReference type="InterPro" id="IPR007892">
    <property type="entry name" value="CHASE4"/>
</dbReference>
<dbReference type="InterPro" id="IPR000160">
    <property type="entry name" value="GGDEF_dom"/>
</dbReference>
<dbReference type="RefSeq" id="WP_209337207.1">
    <property type="nucleotide sequence ID" value="NZ_JAGIYY010000011.1"/>
</dbReference>
<dbReference type="SMART" id="SM00052">
    <property type="entry name" value="EAL"/>
    <property type="match status" value="1"/>
</dbReference>
<dbReference type="FunFam" id="3.30.70.270:FF:000001">
    <property type="entry name" value="Diguanylate cyclase domain protein"/>
    <property type="match status" value="1"/>
</dbReference>
<evidence type="ECO:0000256" key="1">
    <source>
        <dbReference type="SAM" id="Phobius"/>
    </source>
</evidence>
<comment type="caution">
    <text evidence="4">The sequence shown here is derived from an EMBL/GenBank/DDBJ whole genome shotgun (WGS) entry which is preliminary data.</text>
</comment>
<dbReference type="PROSITE" id="PS50887">
    <property type="entry name" value="GGDEF"/>
    <property type="match status" value="1"/>
</dbReference>
<dbReference type="Gene3D" id="3.30.70.270">
    <property type="match status" value="1"/>
</dbReference>
<reference evidence="4" key="1">
    <citation type="submission" date="2021-03" db="EMBL/GenBank/DDBJ databases">
        <title>Genome sequencing and assembly of Tianweitania sediminis.</title>
        <authorList>
            <person name="Chhetri G."/>
        </authorList>
    </citation>
    <scope>NUCLEOTIDE SEQUENCE</scope>
    <source>
        <strain evidence="4">Z8</strain>
    </source>
</reference>
<keyword evidence="1" id="KW-0812">Transmembrane</keyword>
<evidence type="ECO:0000313" key="5">
    <source>
        <dbReference type="Proteomes" id="UP000666240"/>
    </source>
</evidence>
<dbReference type="CDD" id="cd01948">
    <property type="entry name" value="EAL"/>
    <property type="match status" value="1"/>
</dbReference>
<dbReference type="CDD" id="cd01949">
    <property type="entry name" value="GGDEF"/>
    <property type="match status" value="1"/>
</dbReference>
<dbReference type="InterPro" id="IPR001633">
    <property type="entry name" value="EAL_dom"/>
</dbReference>
<keyword evidence="5" id="KW-1185">Reference proteome</keyword>
<feature type="domain" description="GGDEF" evidence="3">
    <location>
        <begin position="334"/>
        <end position="467"/>
    </location>
</feature>
<keyword evidence="1" id="KW-1133">Transmembrane helix</keyword>
<protein>
    <submittedName>
        <fullName evidence="4">EAL domain-containing protein</fullName>
    </submittedName>
</protein>
<name>A0A8J7R5A2_9HYPH</name>
<gene>
    <name evidence="4" type="ORF">J5Y06_21240</name>
</gene>
<dbReference type="InterPro" id="IPR029787">
    <property type="entry name" value="Nucleotide_cyclase"/>
</dbReference>
<dbReference type="PANTHER" id="PTHR44757:SF4">
    <property type="entry name" value="DIGUANYLATE CYCLASE DGCE-RELATED"/>
    <property type="match status" value="1"/>
</dbReference>
<keyword evidence="1" id="KW-0472">Membrane</keyword>
<dbReference type="SMART" id="SM00267">
    <property type="entry name" value="GGDEF"/>
    <property type="match status" value="1"/>
</dbReference>
<dbReference type="SUPFAM" id="SSF141868">
    <property type="entry name" value="EAL domain-like"/>
    <property type="match status" value="1"/>
</dbReference>
<dbReference type="EMBL" id="JAGIYY010000011">
    <property type="protein sequence ID" value="MBP0441181.1"/>
    <property type="molecule type" value="Genomic_DNA"/>
</dbReference>
<organism evidence="4 5">
    <name type="scientific">Tianweitania sediminis</name>
    <dbReference type="NCBI Taxonomy" id="1502156"/>
    <lineage>
        <taxon>Bacteria</taxon>
        <taxon>Pseudomonadati</taxon>
        <taxon>Pseudomonadota</taxon>
        <taxon>Alphaproteobacteria</taxon>
        <taxon>Hyphomicrobiales</taxon>
        <taxon>Phyllobacteriaceae</taxon>
        <taxon>Tianweitania</taxon>
    </lineage>
</organism>
<accession>A0A8J7R5A2</accession>
<dbReference type="AlphaFoldDB" id="A0A8J7R5A2"/>
<proteinExistence type="predicted"/>
<dbReference type="SUPFAM" id="SSF55073">
    <property type="entry name" value="Nucleotide cyclase"/>
    <property type="match status" value="1"/>
</dbReference>
<dbReference type="Pfam" id="PF00990">
    <property type="entry name" value="GGDEF"/>
    <property type="match status" value="1"/>
</dbReference>
<feature type="transmembrane region" description="Helical" evidence="1">
    <location>
        <begin position="265"/>
        <end position="287"/>
    </location>
</feature>
<sequence length="732" mass="81201">MLFSHARSGRFLTRVVLPTLLGVGALTVFVGGLLVWAGREADDVALERQAALVTLVIANLRETIAHNQESVTVWDDAVRAVEKEDAAEWIDYNLGSWMHTYFGHDGAYVLNPIDEPIYQFSTSPGNEPYRAVEAVAEPLVQSVRQQRRDGDETSMSDRMLSQGAADIGVIDGHPAVVSAKPIVSDTGEIEQTPGTEHVHVAVRYLDGDFLNRLEQDYLFSNMRFDWVENTTGTLKSLPLTAASGETIGYFVWEPYRPGAAVVRKVAPAAAAIMTLLLLVILALLFLLDLRSRKLADRDARMKHLALHDSLTELPNRVHFHDQLERALRLRRDGHLLGVLYLDLDHFKQVNDTLGHPAGDAVLREFAARLKGLIRPSDTLSRLGGDEFTLIIPNVATVENLQTLSDRIIDAVRRPFFVSDHQVFVGVTIGIAVAPIDGEQRIELCRKADIALYHAKNAGRGRYAIFGSEMDAMLQVRRDIERDLRLALQRTDQLEVYFQPLFRASTQTIIGVEALLRWRHPTNGWISPDVFIPIAEETGMIEAIGEFVLRSSCEAARAWPELCIAINVSAIELRNPVFAVKVAARLLEFGFDPHRLELELTESALTDASGVCDQNLRALRELGVRVALDDFGTGFSSLGRLQKLEVDRIKIDRSFINGFGRSNGDEAIVEAIVELARARGLKTTAEGVETAEQGDHLQAIGCDDLQGFLYSRPVPAKDISALMHRAHDLRQTA</sequence>
<evidence type="ECO:0000259" key="2">
    <source>
        <dbReference type="PROSITE" id="PS50883"/>
    </source>
</evidence>
<dbReference type="GO" id="GO:0003824">
    <property type="term" value="F:catalytic activity"/>
    <property type="evidence" value="ECO:0007669"/>
    <property type="project" value="UniProtKB-ARBA"/>
</dbReference>
<dbReference type="InterPro" id="IPR052155">
    <property type="entry name" value="Biofilm_reg_signaling"/>
</dbReference>
<dbReference type="Pfam" id="PF05228">
    <property type="entry name" value="CHASE4"/>
    <property type="match status" value="1"/>
</dbReference>
<evidence type="ECO:0000259" key="3">
    <source>
        <dbReference type="PROSITE" id="PS50887"/>
    </source>
</evidence>
<feature type="transmembrane region" description="Helical" evidence="1">
    <location>
        <begin position="12"/>
        <end position="37"/>
    </location>
</feature>
<dbReference type="Proteomes" id="UP000666240">
    <property type="component" value="Unassembled WGS sequence"/>
</dbReference>
<dbReference type="InterPro" id="IPR035919">
    <property type="entry name" value="EAL_sf"/>
</dbReference>
<dbReference type="PROSITE" id="PS50883">
    <property type="entry name" value="EAL"/>
    <property type="match status" value="1"/>
</dbReference>
<dbReference type="NCBIfam" id="TIGR00254">
    <property type="entry name" value="GGDEF"/>
    <property type="match status" value="1"/>
</dbReference>